<organism evidence="2 3">
    <name type="scientific">Gemmata obscuriglobus</name>
    <dbReference type="NCBI Taxonomy" id="114"/>
    <lineage>
        <taxon>Bacteria</taxon>
        <taxon>Pseudomonadati</taxon>
        <taxon>Planctomycetota</taxon>
        <taxon>Planctomycetia</taxon>
        <taxon>Gemmatales</taxon>
        <taxon>Gemmataceae</taxon>
        <taxon>Gemmata</taxon>
    </lineage>
</organism>
<sequence>MGSAVGDALDIGTDGVGSGDGLGNGASCAADSAPDCGATDSANMASPTIAAPAPNPTTKRFSSSMRRTSG</sequence>
<evidence type="ECO:0000313" key="3">
    <source>
        <dbReference type="Proteomes" id="UP000245802"/>
    </source>
</evidence>
<proteinExistence type="predicted"/>
<feature type="compositionally biased region" description="Gly residues" evidence="1">
    <location>
        <begin position="14"/>
        <end position="24"/>
    </location>
</feature>
<protein>
    <submittedName>
        <fullName evidence="2">Uncharacterized protein</fullName>
    </submittedName>
</protein>
<feature type="compositionally biased region" description="Low complexity" evidence="1">
    <location>
        <begin position="45"/>
        <end position="58"/>
    </location>
</feature>
<dbReference type="EMBL" id="CP025958">
    <property type="protein sequence ID" value="AWM41576.1"/>
    <property type="molecule type" value="Genomic_DNA"/>
</dbReference>
<evidence type="ECO:0000256" key="1">
    <source>
        <dbReference type="SAM" id="MobiDB-lite"/>
    </source>
</evidence>
<feature type="region of interest" description="Disordered" evidence="1">
    <location>
        <begin position="1"/>
        <end position="70"/>
    </location>
</feature>
<dbReference type="Proteomes" id="UP000245802">
    <property type="component" value="Chromosome"/>
</dbReference>
<dbReference type="KEGG" id="gog:C1280_34285"/>
<feature type="compositionally biased region" description="Polar residues" evidence="1">
    <location>
        <begin position="59"/>
        <end position="70"/>
    </location>
</feature>
<gene>
    <name evidence="2" type="ORF">C1280_34285</name>
</gene>
<reference evidence="2 3" key="1">
    <citation type="submission" date="2018-01" db="EMBL/GenBank/DDBJ databases">
        <title>G. obscuriglobus.</title>
        <authorList>
            <person name="Franke J."/>
            <person name="Blomberg W."/>
            <person name="Selmecki A."/>
        </authorList>
    </citation>
    <scope>NUCLEOTIDE SEQUENCE [LARGE SCALE GENOMIC DNA]</scope>
    <source>
        <strain evidence="2 3">DSM 5831</strain>
    </source>
</reference>
<evidence type="ECO:0000313" key="2">
    <source>
        <dbReference type="EMBL" id="AWM41576.1"/>
    </source>
</evidence>
<dbReference type="AlphaFoldDB" id="A0A2Z3HCX3"/>
<accession>A0A2Z3HCX3</accession>
<keyword evidence="3" id="KW-1185">Reference proteome</keyword>
<name>A0A2Z3HCX3_9BACT</name>